<evidence type="ECO:0000256" key="5">
    <source>
        <dbReference type="ARBA" id="ARBA00022801"/>
    </source>
</evidence>
<proteinExistence type="predicted"/>
<organism evidence="7 8">
    <name type="scientific">Bactrocera dorsalis</name>
    <name type="common">Oriental fruit fly</name>
    <name type="synonym">Dacus dorsalis</name>
    <dbReference type="NCBI Taxonomy" id="27457"/>
    <lineage>
        <taxon>Eukaryota</taxon>
        <taxon>Metazoa</taxon>
        <taxon>Ecdysozoa</taxon>
        <taxon>Arthropoda</taxon>
        <taxon>Hexapoda</taxon>
        <taxon>Insecta</taxon>
        <taxon>Pterygota</taxon>
        <taxon>Neoptera</taxon>
        <taxon>Endopterygota</taxon>
        <taxon>Diptera</taxon>
        <taxon>Brachycera</taxon>
        <taxon>Muscomorpha</taxon>
        <taxon>Tephritoidea</taxon>
        <taxon>Tephritidae</taxon>
        <taxon>Bactrocera</taxon>
        <taxon>Bactrocera</taxon>
    </lineage>
</organism>
<dbReference type="InterPro" id="IPR018061">
    <property type="entry name" value="Retropepsins"/>
</dbReference>
<reference evidence="7" key="1">
    <citation type="submission" date="2025-05" db="UniProtKB">
        <authorList>
            <consortium name="RefSeq"/>
        </authorList>
    </citation>
    <scope>NUCLEOTIDE SEQUENCE [LARGE SCALE GENOMIC DNA]</scope>
</reference>
<evidence type="ECO:0000259" key="6">
    <source>
        <dbReference type="PROSITE" id="PS50175"/>
    </source>
</evidence>
<keyword evidence="4" id="KW-0255">Endonuclease</keyword>
<reference evidence="8" key="2">
    <citation type="submission" date="2025-08" db="UniProtKB">
        <authorList>
            <consortium name="RefSeq"/>
        </authorList>
    </citation>
    <scope>IDENTIFICATION</scope>
    <source>
        <tissue evidence="8">Adult</tissue>
    </source>
</reference>
<dbReference type="RefSeq" id="XP_049310149.1">
    <property type="nucleotide sequence ID" value="XM_049454192.1"/>
</dbReference>
<dbReference type="Gene3D" id="3.10.10.10">
    <property type="entry name" value="HIV Type 1 Reverse Transcriptase, subunit A, domain 1"/>
    <property type="match status" value="1"/>
</dbReference>
<dbReference type="PANTHER" id="PTHR37984">
    <property type="entry name" value="PROTEIN CBG26694"/>
    <property type="match status" value="1"/>
</dbReference>
<evidence type="ECO:0000256" key="4">
    <source>
        <dbReference type="ARBA" id="ARBA00022759"/>
    </source>
</evidence>
<dbReference type="InterPro" id="IPR001995">
    <property type="entry name" value="Peptidase_A2_cat"/>
</dbReference>
<keyword evidence="2" id="KW-0548">Nucleotidyltransferase</keyword>
<dbReference type="SUPFAM" id="SSF50630">
    <property type="entry name" value="Acid proteases"/>
    <property type="match status" value="1"/>
</dbReference>
<evidence type="ECO:0000256" key="3">
    <source>
        <dbReference type="ARBA" id="ARBA00022722"/>
    </source>
</evidence>
<accession>A0ABM3JLN9</accession>
<dbReference type="PROSITE" id="PS50175">
    <property type="entry name" value="ASP_PROT_RETROV"/>
    <property type="match status" value="1"/>
</dbReference>
<dbReference type="SUPFAM" id="SSF56672">
    <property type="entry name" value="DNA/RNA polymerases"/>
    <property type="match status" value="1"/>
</dbReference>
<feature type="domain" description="Peptidase A2" evidence="6">
    <location>
        <begin position="18"/>
        <end position="96"/>
    </location>
</feature>
<dbReference type="InterPro" id="IPR043502">
    <property type="entry name" value="DNA/RNA_pol_sf"/>
</dbReference>
<protein>
    <submittedName>
        <fullName evidence="8">Uncharacterized protein LOC125778057</fullName>
    </submittedName>
</protein>
<sequence length="214" mass="24056">MYIYPPLMSNVELNGEQYLAFIDTGSDTSLIMESKVPANVLKKTCIKKLEGFGGAIVYSTADIDVELQIDSCKINTKLQVVPDEFMPYDVFIGRDVLCQKDCTLVIKSGSMQVQRKIAENYSIDKTLNVDELKDVCKLLQSFDDCFAEDMAKLGRCKTTCMEIQVNTEKPVVGRQYQVPFIQRPVLATIIDELLKHKIIRQSSSPYAAPVIIVK</sequence>
<dbReference type="GeneID" id="125778057"/>
<evidence type="ECO:0000313" key="7">
    <source>
        <dbReference type="Proteomes" id="UP001652620"/>
    </source>
</evidence>
<keyword evidence="5" id="KW-0378">Hydrolase</keyword>
<evidence type="ECO:0000256" key="2">
    <source>
        <dbReference type="ARBA" id="ARBA00022695"/>
    </source>
</evidence>
<dbReference type="InterPro" id="IPR021109">
    <property type="entry name" value="Peptidase_aspartic_dom_sf"/>
</dbReference>
<keyword evidence="1" id="KW-0808">Transferase</keyword>
<evidence type="ECO:0000313" key="8">
    <source>
        <dbReference type="RefSeq" id="XP_049310149.1"/>
    </source>
</evidence>
<evidence type="ECO:0000256" key="1">
    <source>
        <dbReference type="ARBA" id="ARBA00022679"/>
    </source>
</evidence>
<gene>
    <name evidence="8" type="primary">LOC125778057</name>
</gene>
<dbReference type="CDD" id="cd00303">
    <property type="entry name" value="retropepsin_like"/>
    <property type="match status" value="1"/>
</dbReference>
<name>A0ABM3JLN9_BACDO</name>
<dbReference type="InterPro" id="IPR050951">
    <property type="entry name" value="Retrovirus_Pol_polyprotein"/>
</dbReference>
<keyword evidence="3" id="KW-0540">Nuclease</keyword>
<dbReference type="PANTHER" id="PTHR37984:SF5">
    <property type="entry name" value="PROTEIN NYNRIN-LIKE"/>
    <property type="match status" value="1"/>
</dbReference>
<dbReference type="Gene3D" id="2.40.70.10">
    <property type="entry name" value="Acid Proteases"/>
    <property type="match status" value="1"/>
</dbReference>
<dbReference type="Proteomes" id="UP001652620">
    <property type="component" value="Chromosome 1"/>
</dbReference>
<keyword evidence="7" id="KW-1185">Reference proteome</keyword>
<dbReference type="Pfam" id="PF00077">
    <property type="entry name" value="RVP"/>
    <property type="match status" value="1"/>
</dbReference>